<feature type="repeat" description="WD" evidence="6">
    <location>
        <begin position="277"/>
        <end position="306"/>
    </location>
</feature>
<evidence type="ECO:0000256" key="4">
    <source>
        <dbReference type="ARBA" id="ARBA00022737"/>
    </source>
</evidence>
<dbReference type="PANTHER" id="PTHR19861:SF0">
    <property type="entry name" value="WD REPEAT-CONTAINING PROTEIN 82"/>
    <property type="match status" value="1"/>
</dbReference>
<evidence type="ECO:0000256" key="2">
    <source>
        <dbReference type="ARBA" id="ARBA00005616"/>
    </source>
</evidence>
<dbReference type="SMART" id="SM00320">
    <property type="entry name" value="WD40"/>
    <property type="match status" value="4"/>
</dbReference>
<evidence type="ECO:0000256" key="5">
    <source>
        <dbReference type="ARBA" id="ARBA00023242"/>
    </source>
</evidence>
<dbReference type="SUPFAM" id="SSF50978">
    <property type="entry name" value="WD40 repeat-like"/>
    <property type="match status" value="1"/>
</dbReference>
<dbReference type="Pfam" id="PF00400">
    <property type="entry name" value="WD40"/>
    <property type="match status" value="2"/>
</dbReference>
<proteinExistence type="inferred from homology"/>
<comment type="similarity">
    <text evidence="2">Belongs to the WD repeat SWD2 family.</text>
</comment>
<sequence length="350" mass="38046">MDVDAAPFDVTNMAMGQVFQGVRPVISMDFHEQGELVVTAHADSSITLINALEGKIRKTVHCQKYGVGLVRFTHHDQSVLVTSDNSGNDHAVRYLSLYDNKFLRFFQGHTDKVVSVAMSPVDDCFMTGSTDRSVRLWNLSAPECLGVLQFPLNSSAPHVAYDPSGLVFAATASIGAANFIKLYDARNYEQGPFNTYTLQHNMVADFLCKRLKNIQRQQAQALARARWTNLKFSADGMNILVSTDASLIIMLDAYECSVKQVFLGHVNDNGSELDACFTADAQHVLSGSEDSQIYAWRTEDGALVSTLRGHVGSVGLVACSPKFEVVASACINTALWLRQQPAGATGAGAA</sequence>
<dbReference type="PROSITE" id="PS50294">
    <property type="entry name" value="WD_REPEATS_REGION"/>
    <property type="match status" value="1"/>
</dbReference>
<evidence type="ECO:0000313" key="8">
    <source>
        <dbReference type="Proteomes" id="UP000664859"/>
    </source>
</evidence>
<dbReference type="InterPro" id="IPR001680">
    <property type="entry name" value="WD40_rpt"/>
</dbReference>
<dbReference type="Proteomes" id="UP000664859">
    <property type="component" value="Unassembled WGS sequence"/>
</dbReference>
<evidence type="ECO:0000256" key="3">
    <source>
        <dbReference type="ARBA" id="ARBA00022574"/>
    </source>
</evidence>
<dbReference type="GO" id="GO:0016070">
    <property type="term" value="P:RNA metabolic process"/>
    <property type="evidence" value="ECO:0007669"/>
    <property type="project" value="UniProtKB-ARBA"/>
</dbReference>
<dbReference type="InterPro" id="IPR037867">
    <property type="entry name" value="Swd2/WDR82"/>
</dbReference>
<feature type="repeat" description="WD" evidence="6">
    <location>
        <begin position="106"/>
        <end position="147"/>
    </location>
</feature>
<evidence type="ECO:0000256" key="1">
    <source>
        <dbReference type="ARBA" id="ARBA00004123"/>
    </source>
</evidence>
<dbReference type="InterPro" id="IPR015943">
    <property type="entry name" value="WD40/YVTN_repeat-like_dom_sf"/>
</dbReference>
<comment type="subcellular location">
    <subcellularLocation>
        <location evidence="1">Nucleus</location>
    </subcellularLocation>
</comment>
<dbReference type="GO" id="GO:0048188">
    <property type="term" value="C:Set1C/COMPASS complex"/>
    <property type="evidence" value="ECO:0007669"/>
    <property type="project" value="TreeGrafter"/>
</dbReference>
<dbReference type="AlphaFoldDB" id="A0A835Z8J7"/>
<dbReference type="PROSITE" id="PS50082">
    <property type="entry name" value="WD_REPEATS_2"/>
    <property type="match status" value="2"/>
</dbReference>
<dbReference type="EMBL" id="JAFCMP010000079">
    <property type="protein sequence ID" value="KAG5187949.1"/>
    <property type="molecule type" value="Genomic_DNA"/>
</dbReference>
<evidence type="ECO:0000256" key="6">
    <source>
        <dbReference type="PROSITE-ProRule" id="PRU00221"/>
    </source>
</evidence>
<dbReference type="PANTHER" id="PTHR19861">
    <property type="entry name" value="WD40 REPEAT PROTEIN SWD2"/>
    <property type="match status" value="1"/>
</dbReference>
<organism evidence="7 8">
    <name type="scientific">Tribonema minus</name>
    <dbReference type="NCBI Taxonomy" id="303371"/>
    <lineage>
        <taxon>Eukaryota</taxon>
        <taxon>Sar</taxon>
        <taxon>Stramenopiles</taxon>
        <taxon>Ochrophyta</taxon>
        <taxon>PX clade</taxon>
        <taxon>Xanthophyceae</taxon>
        <taxon>Tribonematales</taxon>
        <taxon>Tribonemataceae</taxon>
        <taxon>Tribonema</taxon>
    </lineage>
</organism>
<accession>A0A835Z8J7</accession>
<keyword evidence="4" id="KW-0677">Repeat</keyword>
<dbReference type="GO" id="GO:0003682">
    <property type="term" value="F:chromatin binding"/>
    <property type="evidence" value="ECO:0007669"/>
    <property type="project" value="TreeGrafter"/>
</dbReference>
<protein>
    <submittedName>
        <fullName evidence="7">WD40-repeat-containing domain protein</fullName>
    </submittedName>
</protein>
<dbReference type="Gene3D" id="2.130.10.10">
    <property type="entry name" value="YVTN repeat-like/Quinoprotein amine dehydrogenase"/>
    <property type="match status" value="1"/>
</dbReference>
<evidence type="ECO:0000313" key="7">
    <source>
        <dbReference type="EMBL" id="KAG5187949.1"/>
    </source>
</evidence>
<dbReference type="InterPro" id="IPR036322">
    <property type="entry name" value="WD40_repeat_dom_sf"/>
</dbReference>
<reference evidence="7" key="1">
    <citation type="submission" date="2021-02" db="EMBL/GenBank/DDBJ databases">
        <title>First Annotated Genome of the Yellow-green Alga Tribonema minus.</title>
        <authorList>
            <person name="Mahan K.M."/>
        </authorList>
    </citation>
    <scope>NUCLEOTIDE SEQUENCE</scope>
    <source>
        <strain evidence="7">UTEX B ZZ1240</strain>
    </source>
</reference>
<keyword evidence="3 6" id="KW-0853">WD repeat</keyword>
<dbReference type="OrthoDB" id="27537at2759"/>
<keyword evidence="8" id="KW-1185">Reference proteome</keyword>
<gene>
    <name evidence="7" type="ORF">JKP88DRAFT_269525</name>
</gene>
<comment type="caution">
    <text evidence="7">The sequence shown here is derived from an EMBL/GenBank/DDBJ whole genome shotgun (WGS) entry which is preliminary data.</text>
</comment>
<name>A0A835Z8J7_9STRA</name>
<keyword evidence="5" id="KW-0539">Nucleus</keyword>